<feature type="transmembrane region" description="Helical" evidence="1">
    <location>
        <begin position="14"/>
        <end position="37"/>
    </location>
</feature>
<keyword evidence="1" id="KW-1133">Transmembrane helix</keyword>
<protein>
    <recommendedName>
        <fullName evidence="4">DUF975 family protein</fullName>
    </recommendedName>
</protein>
<accession>A0A859FJ81</accession>
<keyword evidence="3" id="KW-1185">Reference proteome</keyword>
<proteinExistence type="predicted"/>
<reference evidence="3" key="1">
    <citation type="submission" date="2019-07" db="EMBL/GenBank/DDBJ databases">
        <title>Bacillus alkalisoli sp. nov. isolated from saline soil.</title>
        <authorList>
            <person name="Sun J.-Q."/>
            <person name="Xu L."/>
        </authorList>
    </citation>
    <scope>NUCLEOTIDE SEQUENCE [LARGE SCALE GENOMIC DNA]</scope>
    <source>
        <strain evidence="3">M4U3P1</strain>
    </source>
</reference>
<sequence>MKNALAQTLRNPKLILIPMIADTIYFLLLFTIFAHLLTGEREPFGFNFDIQPLSPGLSMVISENILTMQMTEYIASQNGRTITLLSYLLGLLLIPTFLHGGFIGMMAAVTRSERAGFRVFLKSAVKFLPRLALVQIIFAAIVVLPTFFFLLGPDIGLIIYFIAFIFYIILRYIYMFWEYAIVFEDASVGEGEKFAMAAFRNRTTQTTPSILLIIAIHITAGLVLNATFSPIAVVIILPIYTYVAAVAQLNLFQNFTTIHLVENSVE</sequence>
<keyword evidence="1" id="KW-0472">Membrane</keyword>
<evidence type="ECO:0008006" key="4">
    <source>
        <dbReference type="Google" id="ProtNLM"/>
    </source>
</evidence>
<dbReference type="Proteomes" id="UP000318138">
    <property type="component" value="Chromosome"/>
</dbReference>
<organism evidence="2 3">
    <name type="scientific">Paenalkalicoccus suaedae</name>
    <dbReference type="NCBI Taxonomy" id="2592382"/>
    <lineage>
        <taxon>Bacteria</taxon>
        <taxon>Bacillati</taxon>
        <taxon>Bacillota</taxon>
        <taxon>Bacilli</taxon>
        <taxon>Bacillales</taxon>
        <taxon>Bacillaceae</taxon>
        <taxon>Paenalkalicoccus</taxon>
    </lineage>
</organism>
<keyword evidence="1" id="KW-0812">Transmembrane</keyword>
<feature type="transmembrane region" description="Helical" evidence="1">
    <location>
        <begin position="157"/>
        <end position="174"/>
    </location>
</feature>
<dbReference type="EMBL" id="CP041372">
    <property type="protein sequence ID" value="QKS72626.1"/>
    <property type="molecule type" value="Genomic_DNA"/>
</dbReference>
<evidence type="ECO:0000313" key="3">
    <source>
        <dbReference type="Proteomes" id="UP000318138"/>
    </source>
</evidence>
<dbReference type="AlphaFoldDB" id="A0A859FJ81"/>
<feature type="transmembrane region" description="Helical" evidence="1">
    <location>
        <begin position="87"/>
        <end position="110"/>
    </location>
</feature>
<feature type="transmembrane region" description="Helical" evidence="1">
    <location>
        <begin position="131"/>
        <end position="151"/>
    </location>
</feature>
<gene>
    <name evidence="2" type="ORF">FLK61_39110</name>
</gene>
<name>A0A859FJ81_9BACI</name>
<evidence type="ECO:0000313" key="2">
    <source>
        <dbReference type="EMBL" id="QKS72626.1"/>
    </source>
</evidence>
<feature type="transmembrane region" description="Helical" evidence="1">
    <location>
        <begin position="210"/>
        <end position="243"/>
    </location>
</feature>
<dbReference type="RefSeq" id="WP_176010598.1">
    <property type="nucleotide sequence ID" value="NZ_CP041372.2"/>
</dbReference>
<dbReference type="KEGG" id="psua:FLK61_39110"/>
<evidence type="ECO:0000256" key="1">
    <source>
        <dbReference type="SAM" id="Phobius"/>
    </source>
</evidence>